<evidence type="ECO:0000313" key="1">
    <source>
        <dbReference type="EMBL" id="KAG8056697.1"/>
    </source>
</evidence>
<keyword evidence="2" id="KW-1185">Reference proteome</keyword>
<protein>
    <submittedName>
        <fullName evidence="1">Uncharacterized protein</fullName>
    </submittedName>
</protein>
<sequence>MLLLNIHNDNTLRISFCVTWLTRSDSQEKCIFSAGRCTVLRLIHAAFLLLIRTLGTGVVPAAVSSLEITTFGAIPRHAGVLQCFRCLMLIT</sequence>
<dbReference type="Proteomes" id="UP000729402">
    <property type="component" value="Unassembled WGS sequence"/>
</dbReference>
<organism evidence="1 2">
    <name type="scientific">Zizania palustris</name>
    <name type="common">Northern wild rice</name>
    <dbReference type="NCBI Taxonomy" id="103762"/>
    <lineage>
        <taxon>Eukaryota</taxon>
        <taxon>Viridiplantae</taxon>
        <taxon>Streptophyta</taxon>
        <taxon>Embryophyta</taxon>
        <taxon>Tracheophyta</taxon>
        <taxon>Spermatophyta</taxon>
        <taxon>Magnoliopsida</taxon>
        <taxon>Liliopsida</taxon>
        <taxon>Poales</taxon>
        <taxon>Poaceae</taxon>
        <taxon>BOP clade</taxon>
        <taxon>Oryzoideae</taxon>
        <taxon>Oryzeae</taxon>
        <taxon>Zizaniinae</taxon>
        <taxon>Zizania</taxon>
    </lineage>
</organism>
<proteinExistence type="predicted"/>
<accession>A0A8J5RUG0</accession>
<reference evidence="1" key="2">
    <citation type="submission" date="2021-02" db="EMBL/GenBank/DDBJ databases">
        <authorList>
            <person name="Kimball J.A."/>
            <person name="Haas M.W."/>
            <person name="Macchietto M."/>
            <person name="Kono T."/>
            <person name="Duquette J."/>
            <person name="Shao M."/>
        </authorList>
    </citation>
    <scope>NUCLEOTIDE SEQUENCE</scope>
    <source>
        <tissue evidence="1">Fresh leaf tissue</tissue>
    </source>
</reference>
<dbReference type="AlphaFoldDB" id="A0A8J5RUG0"/>
<dbReference type="EMBL" id="JAAALK010000287">
    <property type="protein sequence ID" value="KAG8056697.1"/>
    <property type="molecule type" value="Genomic_DNA"/>
</dbReference>
<comment type="caution">
    <text evidence="1">The sequence shown here is derived from an EMBL/GenBank/DDBJ whole genome shotgun (WGS) entry which is preliminary data.</text>
</comment>
<gene>
    <name evidence="1" type="ORF">GUJ93_ZPchr0002g23984</name>
</gene>
<name>A0A8J5RUG0_ZIZPA</name>
<reference evidence="1" key="1">
    <citation type="journal article" date="2021" name="bioRxiv">
        <title>Whole Genome Assembly and Annotation of Northern Wild Rice, Zizania palustris L., Supports a Whole Genome Duplication in the Zizania Genus.</title>
        <authorList>
            <person name="Haas M."/>
            <person name="Kono T."/>
            <person name="Macchietto M."/>
            <person name="Millas R."/>
            <person name="McGilp L."/>
            <person name="Shao M."/>
            <person name="Duquette J."/>
            <person name="Hirsch C.N."/>
            <person name="Kimball J."/>
        </authorList>
    </citation>
    <scope>NUCLEOTIDE SEQUENCE</scope>
    <source>
        <tissue evidence="1">Fresh leaf tissue</tissue>
    </source>
</reference>
<evidence type="ECO:0000313" key="2">
    <source>
        <dbReference type="Proteomes" id="UP000729402"/>
    </source>
</evidence>